<keyword evidence="3" id="KW-1185">Reference proteome</keyword>
<gene>
    <name evidence="2" type="ORF">D7318_31125</name>
    <name evidence="1" type="ORF">D7319_31130</name>
</gene>
<dbReference type="AlphaFoldDB" id="A0A3A9VS06"/>
<dbReference type="OrthoDB" id="4313298at2"/>
<accession>A0A3A9VS06</accession>
<dbReference type="Proteomes" id="UP000275024">
    <property type="component" value="Unassembled WGS sequence"/>
</dbReference>
<proteinExistence type="predicted"/>
<comment type="caution">
    <text evidence="1">The sequence shown here is derived from an EMBL/GenBank/DDBJ whole genome shotgun (WGS) entry which is preliminary data.</text>
</comment>
<evidence type="ECO:0000313" key="4">
    <source>
        <dbReference type="Proteomes" id="UP000275024"/>
    </source>
</evidence>
<evidence type="ECO:0000313" key="1">
    <source>
        <dbReference type="EMBL" id="RKN03668.1"/>
    </source>
</evidence>
<organism evidence="1 4">
    <name type="scientific">Streptomyces radicis</name>
    <dbReference type="NCBI Taxonomy" id="1750517"/>
    <lineage>
        <taxon>Bacteria</taxon>
        <taxon>Bacillati</taxon>
        <taxon>Actinomycetota</taxon>
        <taxon>Actinomycetes</taxon>
        <taxon>Kitasatosporales</taxon>
        <taxon>Streptomycetaceae</taxon>
        <taxon>Streptomyces</taxon>
    </lineage>
</organism>
<sequence length="114" mass="12141">MVPPLTVVAIVHAGSGGGWSQHACRACLVAERLIPFSLHPLSARGTRLTYPDVVPNELVARLAALEERAGLIPLVSRLMNAVARSRDRAATADERAVALDDARAAVAKLREVAR</sequence>
<dbReference type="Proteomes" id="UP000268652">
    <property type="component" value="Unassembled WGS sequence"/>
</dbReference>
<dbReference type="EMBL" id="RBDX01000046">
    <property type="protein sequence ID" value="RKN03668.1"/>
    <property type="molecule type" value="Genomic_DNA"/>
</dbReference>
<reference evidence="3 4" key="1">
    <citation type="submission" date="2018-09" db="EMBL/GenBank/DDBJ databases">
        <title>Streptomyces sp. nov. DS1-2, an endophytic actinomycete isolated from roots of Dendrobium scabrilingue.</title>
        <authorList>
            <person name="Kuncharoen N."/>
            <person name="Kudo T."/>
            <person name="Ohkuma M."/>
            <person name="Yuki M."/>
            <person name="Tanasupawat S."/>
        </authorList>
    </citation>
    <scope>NUCLEOTIDE SEQUENCE [LARGE SCALE GENOMIC DNA]</scope>
    <source>
        <strain evidence="1 4">AZ1-7</strain>
        <strain evidence="2 3">DS1-2</strain>
    </source>
</reference>
<name>A0A3A9VS06_9ACTN</name>
<dbReference type="EMBL" id="RBDY01000046">
    <property type="protein sequence ID" value="RKN13512.1"/>
    <property type="molecule type" value="Genomic_DNA"/>
</dbReference>
<dbReference type="RefSeq" id="WP_120700604.1">
    <property type="nucleotide sequence ID" value="NZ_RBDX01000046.1"/>
</dbReference>
<protein>
    <submittedName>
        <fullName evidence="1">Uncharacterized protein</fullName>
    </submittedName>
</protein>
<evidence type="ECO:0000313" key="2">
    <source>
        <dbReference type="EMBL" id="RKN13512.1"/>
    </source>
</evidence>
<evidence type="ECO:0000313" key="3">
    <source>
        <dbReference type="Proteomes" id="UP000268652"/>
    </source>
</evidence>